<dbReference type="PROSITE" id="PS50902">
    <property type="entry name" value="FLAVODOXIN_LIKE"/>
    <property type="match status" value="1"/>
</dbReference>
<dbReference type="Proteomes" id="UP001165085">
    <property type="component" value="Unassembled WGS sequence"/>
</dbReference>
<evidence type="ECO:0000313" key="3">
    <source>
        <dbReference type="Proteomes" id="UP001165085"/>
    </source>
</evidence>
<dbReference type="InterPro" id="IPR001094">
    <property type="entry name" value="Flavdoxin-like"/>
</dbReference>
<reference evidence="3" key="1">
    <citation type="journal article" date="2023" name="Commun. Biol.">
        <title>Genome analysis of Parmales, the sister group of diatoms, reveals the evolutionary specialization of diatoms from phago-mixotrophs to photoautotrophs.</title>
        <authorList>
            <person name="Ban H."/>
            <person name="Sato S."/>
            <person name="Yoshikawa S."/>
            <person name="Yamada K."/>
            <person name="Nakamura Y."/>
            <person name="Ichinomiya M."/>
            <person name="Sato N."/>
            <person name="Blanc-Mathieu R."/>
            <person name="Endo H."/>
            <person name="Kuwata A."/>
            <person name="Ogata H."/>
        </authorList>
    </citation>
    <scope>NUCLEOTIDE SEQUENCE [LARGE SCALE GENOMIC DNA]</scope>
    <source>
        <strain evidence="3">NIES 3701</strain>
    </source>
</reference>
<feature type="domain" description="Flavodoxin-like" evidence="1">
    <location>
        <begin position="84"/>
        <end position="241"/>
    </location>
</feature>
<dbReference type="PRINTS" id="PR00369">
    <property type="entry name" value="FLAVODOXIN"/>
</dbReference>
<dbReference type="InterPro" id="IPR029039">
    <property type="entry name" value="Flavoprotein-like_sf"/>
</dbReference>
<accession>A0A9W7A842</accession>
<evidence type="ECO:0000259" key="1">
    <source>
        <dbReference type="PROSITE" id="PS50902"/>
    </source>
</evidence>
<dbReference type="OrthoDB" id="1470350at2759"/>
<protein>
    <recommendedName>
        <fullName evidence="1">Flavodoxin-like domain-containing protein</fullName>
    </recommendedName>
</protein>
<dbReference type="GO" id="GO:0010181">
    <property type="term" value="F:FMN binding"/>
    <property type="evidence" value="ECO:0007669"/>
    <property type="project" value="InterPro"/>
</dbReference>
<comment type="caution">
    <text evidence="2">The sequence shown here is derived from an EMBL/GenBank/DDBJ whole genome shotgun (WGS) entry which is preliminary data.</text>
</comment>
<dbReference type="EMBL" id="BRXY01000094">
    <property type="protein sequence ID" value="GMH64373.1"/>
    <property type="molecule type" value="Genomic_DNA"/>
</dbReference>
<keyword evidence="3" id="KW-1185">Reference proteome</keyword>
<dbReference type="Gene3D" id="3.40.50.360">
    <property type="match status" value="1"/>
</dbReference>
<sequence length="297" mass="34490">MNLNDTSVIIARLPLTLLYFQHKRFTCCSCLAPVFNALDNALDKYSIHNWGLREFWWLKDGSPRIMFPFRRTFTIQPNPSKRYIDIVYGSFMKAPQAHGLEAEALKSLNKSRLRCNPPRSGNEFMTSEDLLVSLQDTSKLIVVTSSRNGLPPPNMLKFVEGLIKAADEKFERKPLTGLHHAVFGNGNAKWFKTYMSIPRLIDAKLTELGSKRIIPRGEYFESYKNLNLDHLKLSDWGTYVWDELDKMEGEREREWEYDDTWTNSCEVMGEENTGYLELTLEVLKQYEDGIVRMNKLK</sequence>
<dbReference type="SUPFAM" id="SSF52218">
    <property type="entry name" value="Flavoproteins"/>
    <property type="match status" value="1"/>
</dbReference>
<dbReference type="AlphaFoldDB" id="A0A9W7A842"/>
<evidence type="ECO:0000313" key="2">
    <source>
        <dbReference type="EMBL" id="GMH64373.1"/>
    </source>
</evidence>
<proteinExistence type="predicted"/>
<dbReference type="InterPro" id="IPR008254">
    <property type="entry name" value="Flavodoxin/NO_synth"/>
</dbReference>
<name>A0A9W7A842_9STRA</name>
<organism evidence="2 3">
    <name type="scientific">Triparma strigata</name>
    <dbReference type="NCBI Taxonomy" id="1606541"/>
    <lineage>
        <taxon>Eukaryota</taxon>
        <taxon>Sar</taxon>
        <taxon>Stramenopiles</taxon>
        <taxon>Ochrophyta</taxon>
        <taxon>Bolidophyceae</taxon>
        <taxon>Parmales</taxon>
        <taxon>Triparmaceae</taxon>
        <taxon>Triparma</taxon>
    </lineage>
</organism>
<gene>
    <name evidence="2" type="ORF">TrST_g2481</name>
</gene>
<dbReference type="Pfam" id="PF00258">
    <property type="entry name" value="Flavodoxin_1"/>
    <property type="match status" value="1"/>
</dbReference>